<gene>
    <name evidence="3" type="ORF">SA2016_1314</name>
</gene>
<dbReference type="InterPro" id="IPR015814">
    <property type="entry name" value="Pgluconate_DH_NAD-bd_C"/>
</dbReference>
<sequence length="263" mass="26162">MRIAVLGLGEAGTIYATDLAARGAHVAAADPRAAAAPAGVALAPGTAEAVRGADLVLSLVGARAAAAALAEALPAMAPSAVFADLNTAGPEEKRRLAQRAAEAGVGFADVAVLAPVPRARIGTPLLVSGPAEAVLTAQFAALGIPATGAGPEPGAAAGLKLLRSVFMKGLAATILEAVTAASTVGAADWVTDQIAAELGPGGPALVQRLLEGTRRHAVRREEEMLQVRSYLDALGSAHPVTDATIEWLHAVSAGAPPSGIQNR</sequence>
<dbReference type="OrthoDB" id="943692at2"/>
<proteinExistence type="predicted"/>
<feature type="domain" description="Phosphogluconate dehydrogenase NAD-binding putative C-terminal" evidence="2">
    <location>
        <begin position="181"/>
        <end position="251"/>
    </location>
</feature>
<dbReference type="InterPro" id="IPR036291">
    <property type="entry name" value="NAD(P)-bd_dom_sf"/>
</dbReference>
<dbReference type="Proteomes" id="UP000070134">
    <property type="component" value="Chromosome"/>
</dbReference>
<dbReference type="InterPro" id="IPR006115">
    <property type="entry name" value="6PGDH_NADP-bd"/>
</dbReference>
<evidence type="ECO:0000313" key="3">
    <source>
        <dbReference type="EMBL" id="AMM31994.1"/>
    </source>
</evidence>
<reference evidence="3 4" key="1">
    <citation type="submission" date="2016-02" db="EMBL/GenBank/DDBJ databases">
        <title>Complete genome of Sinomonas atrocyanea KCTC 3377.</title>
        <authorList>
            <person name="Kim K.M."/>
        </authorList>
    </citation>
    <scope>NUCLEOTIDE SEQUENCE [LARGE SCALE GENOMIC DNA]</scope>
    <source>
        <strain evidence="3 4">KCTC 3377</strain>
    </source>
</reference>
<accession>A0A126ZZK7</accession>
<feature type="domain" description="6-phosphogluconate dehydrogenase NADP-binding" evidence="1">
    <location>
        <begin position="2"/>
        <end position="136"/>
    </location>
</feature>
<evidence type="ECO:0000313" key="4">
    <source>
        <dbReference type="Proteomes" id="UP000070134"/>
    </source>
</evidence>
<dbReference type="SUPFAM" id="SSF51735">
    <property type="entry name" value="NAD(P)-binding Rossmann-fold domains"/>
    <property type="match status" value="1"/>
</dbReference>
<dbReference type="InterPro" id="IPR008927">
    <property type="entry name" value="6-PGluconate_DH-like_C_sf"/>
</dbReference>
<name>A0A126ZZK7_9MICC</name>
<dbReference type="EMBL" id="CP014518">
    <property type="protein sequence ID" value="AMM31994.1"/>
    <property type="molecule type" value="Genomic_DNA"/>
</dbReference>
<dbReference type="Pfam" id="PF09130">
    <property type="entry name" value="DUF1932"/>
    <property type="match status" value="1"/>
</dbReference>
<dbReference type="Pfam" id="PF03446">
    <property type="entry name" value="NAD_binding_2"/>
    <property type="match status" value="1"/>
</dbReference>
<dbReference type="RefSeq" id="WP_066496753.1">
    <property type="nucleotide sequence ID" value="NZ_BJMO01000064.1"/>
</dbReference>
<evidence type="ECO:0000259" key="1">
    <source>
        <dbReference type="Pfam" id="PF03446"/>
    </source>
</evidence>
<evidence type="ECO:0000259" key="2">
    <source>
        <dbReference type="Pfam" id="PF09130"/>
    </source>
</evidence>
<dbReference type="AlphaFoldDB" id="A0A126ZZK7"/>
<dbReference type="GO" id="GO:0050661">
    <property type="term" value="F:NADP binding"/>
    <property type="evidence" value="ECO:0007669"/>
    <property type="project" value="InterPro"/>
</dbReference>
<dbReference type="Gene3D" id="3.40.50.720">
    <property type="entry name" value="NAD(P)-binding Rossmann-like Domain"/>
    <property type="match status" value="1"/>
</dbReference>
<dbReference type="KEGG" id="satk:SA2016_1314"/>
<protein>
    <submittedName>
        <fullName evidence="3">Phosphogluconate dehydrogenase</fullName>
    </submittedName>
</protein>
<dbReference type="PATRIC" id="fig|37927.3.peg.1360"/>
<dbReference type="STRING" id="37927.SA2016_1314"/>
<dbReference type="InterPro" id="IPR013328">
    <property type="entry name" value="6PGD_dom2"/>
</dbReference>
<dbReference type="SUPFAM" id="SSF48179">
    <property type="entry name" value="6-phosphogluconate dehydrogenase C-terminal domain-like"/>
    <property type="match status" value="1"/>
</dbReference>
<keyword evidence="4" id="KW-1185">Reference proteome</keyword>
<dbReference type="Gene3D" id="1.10.1040.10">
    <property type="entry name" value="N-(1-d-carboxylethyl)-l-norvaline Dehydrogenase, domain 2"/>
    <property type="match status" value="1"/>
</dbReference>
<organism evidence="3 4">
    <name type="scientific">Sinomonas atrocyanea</name>
    <dbReference type="NCBI Taxonomy" id="37927"/>
    <lineage>
        <taxon>Bacteria</taxon>
        <taxon>Bacillati</taxon>
        <taxon>Actinomycetota</taxon>
        <taxon>Actinomycetes</taxon>
        <taxon>Micrococcales</taxon>
        <taxon>Micrococcaceae</taxon>
        <taxon>Sinomonas</taxon>
    </lineage>
</organism>